<evidence type="ECO:0000313" key="5">
    <source>
        <dbReference type="EMBL" id="GAA3704495.1"/>
    </source>
</evidence>
<dbReference type="PANTHER" id="PTHR30146">
    <property type="entry name" value="LACI-RELATED TRANSCRIPTIONAL REPRESSOR"/>
    <property type="match status" value="1"/>
</dbReference>
<dbReference type="RefSeq" id="WP_344883056.1">
    <property type="nucleotide sequence ID" value="NZ_BAABCJ010000002.1"/>
</dbReference>
<evidence type="ECO:0000256" key="3">
    <source>
        <dbReference type="ARBA" id="ARBA00023163"/>
    </source>
</evidence>
<dbReference type="InterPro" id="IPR000843">
    <property type="entry name" value="HTH_LacI"/>
</dbReference>
<gene>
    <name evidence="5" type="ORF">GCM10022377_17690</name>
</gene>
<dbReference type="SUPFAM" id="SSF47413">
    <property type="entry name" value="lambda repressor-like DNA-binding domains"/>
    <property type="match status" value="1"/>
</dbReference>
<dbReference type="PROSITE" id="PS50932">
    <property type="entry name" value="HTH_LACI_2"/>
    <property type="match status" value="1"/>
</dbReference>
<dbReference type="Pfam" id="PF13377">
    <property type="entry name" value="Peripla_BP_3"/>
    <property type="match status" value="1"/>
</dbReference>
<dbReference type="InterPro" id="IPR010982">
    <property type="entry name" value="Lambda_DNA-bd_dom_sf"/>
</dbReference>
<dbReference type="CDD" id="cd01392">
    <property type="entry name" value="HTH_LacI"/>
    <property type="match status" value="1"/>
</dbReference>
<evidence type="ECO:0000256" key="1">
    <source>
        <dbReference type="ARBA" id="ARBA00023015"/>
    </source>
</evidence>
<dbReference type="InterPro" id="IPR028082">
    <property type="entry name" value="Peripla_BP_I"/>
</dbReference>
<dbReference type="Proteomes" id="UP001501536">
    <property type="component" value="Unassembled WGS sequence"/>
</dbReference>
<evidence type="ECO:0000313" key="6">
    <source>
        <dbReference type="Proteomes" id="UP001501536"/>
    </source>
</evidence>
<feature type="domain" description="HTH lacI-type" evidence="4">
    <location>
        <begin position="11"/>
        <end position="65"/>
    </location>
</feature>
<accession>A0ABP7DJA9</accession>
<dbReference type="GO" id="GO:0003677">
    <property type="term" value="F:DNA binding"/>
    <property type="evidence" value="ECO:0007669"/>
    <property type="project" value="UniProtKB-KW"/>
</dbReference>
<reference evidence="6" key="1">
    <citation type="journal article" date="2019" name="Int. J. Syst. Evol. Microbiol.">
        <title>The Global Catalogue of Microorganisms (GCM) 10K type strain sequencing project: providing services to taxonomists for standard genome sequencing and annotation.</title>
        <authorList>
            <consortium name="The Broad Institute Genomics Platform"/>
            <consortium name="The Broad Institute Genome Sequencing Center for Infectious Disease"/>
            <person name="Wu L."/>
            <person name="Ma J."/>
        </authorList>
    </citation>
    <scope>NUCLEOTIDE SEQUENCE [LARGE SCALE GENOMIC DNA]</scope>
    <source>
        <strain evidence="6">JCM 16961</strain>
    </source>
</reference>
<dbReference type="Gene3D" id="1.10.260.40">
    <property type="entry name" value="lambda repressor-like DNA-binding domains"/>
    <property type="match status" value="1"/>
</dbReference>
<keyword evidence="2 5" id="KW-0238">DNA-binding</keyword>
<keyword evidence="3" id="KW-0804">Transcription</keyword>
<proteinExistence type="predicted"/>
<organism evidence="5 6">
    <name type="scientific">Zhihengliuella alba</name>
    <dbReference type="NCBI Taxonomy" id="547018"/>
    <lineage>
        <taxon>Bacteria</taxon>
        <taxon>Bacillati</taxon>
        <taxon>Actinomycetota</taxon>
        <taxon>Actinomycetes</taxon>
        <taxon>Micrococcales</taxon>
        <taxon>Micrococcaceae</taxon>
        <taxon>Zhihengliuella</taxon>
    </lineage>
</organism>
<keyword evidence="6" id="KW-1185">Reference proteome</keyword>
<dbReference type="PANTHER" id="PTHR30146:SF109">
    <property type="entry name" value="HTH-TYPE TRANSCRIPTIONAL REGULATOR GALS"/>
    <property type="match status" value="1"/>
</dbReference>
<dbReference type="SUPFAM" id="SSF53822">
    <property type="entry name" value="Periplasmic binding protein-like I"/>
    <property type="match status" value="1"/>
</dbReference>
<evidence type="ECO:0000259" key="4">
    <source>
        <dbReference type="PROSITE" id="PS50932"/>
    </source>
</evidence>
<dbReference type="Pfam" id="PF00356">
    <property type="entry name" value="LacI"/>
    <property type="match status" value="1"/>
</dbReference>
<sequence>MSTAQRPGKRATIIEVAKLAGVSHQTVSRYLRSDGGMREETRDRIRAAVEELGYRPNIAARAMRDRRTGRLALLLPKGGAISSLEVLEGATEAAGAHGYVVEAVTLGGEPQSRHLRVLELADCGLFEGLVSLSPIPEIERLGPTLQTPIAVETQYDESMRGIGDLADASIVSELVQGLARLGHRTFVHVAGNYTNTSARERRDVYLKTIERLGLRSAGVIETGWDPERARAGVLDLSAADGVTAVIAANDQLAAGVVRGAVERGWRVPEDLSVTGWDNTVVGAMLPPGLTSVSVDFHRIGRRAINRLLALLGAGQVEVEPDAPLTEIVWRGSTGPPGSP</sequence>
<comment type="caution">
    <text evidence="5">The sequence shown here is derived from an EMBL/GenBank/DDBJ whole genome shotgun (WGS) entry which is preliminary data.</text>
</comment>
<name>A0ABP7DJA9_9MICC</name>
<dbReference type="Gene3D" id="3.40.50.2300">
    <property type="match status" value="2"/>
</dbReference>
<dbReference type="InterPro" id="IPR046335">
    <property type="entry name" value="LacI/GalR-like_sensor"/>
</dbReference>
<dbReference type="EMBL" id="BAABCJ010000002">
    <property type="protein sequence ID" value="GAA3704495.1"/>
    <property type="molecule type" value="Genomic_DNA"/>
</dbReference>
<keyword evidence="1" id="KW-0805">Transcription regulation</keyword>
<dbReference type="PROSITE" id="PS00356">
    <property type="entry name" value="HTH_LACI_1"/>
    <property type="match status" value="1"/>
</dbReference>
<protein>
    <submittedName>
        <fullName evidence="5">LacI family DNA-binding transcriptional regulator</fullName>
    </submittedName>
</protein>
<dbReference type="SMART" id="SM00354">
    <property type="entry name" value="HTH_LACI"/>
    <property type="match status" value="1"/>
</dbReference>
<evidence type="ECO:0000256" key="2">
    <source>
        <dbReference type="ARBA" id="ARBA00023125"/>
    </source>
</evidence>